<dbReference type="GO" id="GO:0034220">
    <property type="term" value="P:monoatomic ion transmembrane transport"/>
    <property type="evidence" value="ECO:0007669"/>
    <property type="project" value="InterPro"/>
</dbReference>
<organism evidence="13 14">
    <name type="scientific">Bordetella genomosp. 10</name>
    <dbReference type="NCBI Taxonomy" id="1416804"/>
    <lineage>
        <taxon>Bacteria</taxon>
        <taxon>Pseudomonadati</taxon>
        <taxon>Pseudomonadota</taxon>
        <taxon>Betaproteobacteria</taxon>
        <taxon>Burkholderiales</taxon>
        <taxon>Alcaligenaceae</taxon>
        <taxon>Bordetella</taxon>
    </lineage>
</organism>
<feature type="domain" description="Porin" evidence="12">
    <location>
        <begin position="7"/>
        <end position="351"/>
    </location>
</feature>
<dbReference type="Gene3D" id="2.40.160.10">
    <property type="entry name" value="Porin"/>
    <property type="match status" value="1"/>
</dbReference>
<evidence type="ECO:0000256" key="4">
    <source>
        <dbReference type="ARBA" id="ARBA00022452"/>
    </source>
</evidence>
<dbReference type="PRINTS" id="PR00182">
    <property type="entry name" value="ECOLNEIPORIN"/>
</dbReference>
<proteinExistence type="predicted"/>
<dbReference type="PANTHER" id="PTHR34501">
    <property type="entry name" value="PROTEIN YDDL-RELATED"/>
    <property type="match status" value="1"/>
</dbReference>
<keyword evidence="4" id="KW-1134">Transmembrane beta strand</keyword>
<dbReference type="GO" id="GO:0046930">
    <property type="term" value="C:pore complex"/>
    <property type="evidence" value="ECO:0007669"/>
    <property type="project" value="UniProtKB-KW"/>
</dbReference>
<comment type="subcellular location">
    <subcellularLocation>
        <location evidence="1">Cell outer membrane</location>
        <topology evidence="1">Multi-pass membrane protein</topology>
    </subcellularLocation>
</comment>
<evidence type="ECO:0000256" key="1">
    <source>
        <dbReference type="ARBA" id="ARBA00004571"/>
    </source>
</evidence>
<dbReference type="InterPro" id="IPR002299">
    <property type="entry name" value="Porin_Neis"/>
</dbReference>
<dbReference type="GO" id="GO:0009279">
    <property type="term" value="C:cell outer membrane"/>
    <property type="evidence" value="ECO:0007669"/>
    <property type="project" value="UniProtKB-SubCell"/>
</dbReference>
<dbReference type="RefSeq" id="WP_094856956.1">
    <property type="nucleotide sequence ID" value="NZ_NEVM01000005.1"/>
</dbReference>
<dbReference type="OrthoDB" id="8520696at2"/>
<dbReference type="InterPro" id="IPR050298">
    <property type="entry name" value="Gram-neg_bact_OMP"/>
</dbReference>
<name>A0A261S7X6_9BORD</name>
<dbReference type="InterPro" id="IPR001702">
    <property type="entry name" value="Porin_Gram-ve"/>
</dbReference>
<feature type="signal peptide" evidence="11">
    <location>
        <begin position="1"/>
        <end position="20"/>
    </location>
</feature>
<comment type="caution">
    <text evidence="13">The sequence shown here is derived from an EMBL/GenBank/DDBJ whole genome shotgun (WGS) entry which is preliminary data.</text>
</comment>
<dbReference type="Pfam" id="PF13609">
    <property type="entry name" value="Porin_4"/>
    <property type="match status" value="1"/>
</dbReference>
<dbReference type="SUPFAM" id="SSF56935">
    <property type="entry name" value="Porins"/>
    <property type="match status" value="1"/>
</dbReference>
<evidence type="ECO:0000256" key="3">
    <source>
        <dbReference type="ARBA" id="ARBA00022448"/>
    </source>
</evidence>
<dbReference type="EMBL" id="NEVM01000005">
    <property type="protein sequence ID" value="OZI32533.1"/>
    <property type="molecule type" value="Genomic_DNA"/>
</dbReference>
<keyword evidence="6 11" id="KW-0732">Signal</keyword>
<keyword evidence="8" id="KW-0626">Porin</keyword>
<keyword evidence="10" id="KW-0998">Cell outer membrane</keyword>
<keyword evidence="9" id="KW-0472">Membrane</keyword>
<evidence type="ECO:0000256" key="10">
    <source>
        <dbReference type="ARBA" id="ARBA00023237"/>
    </source>
</evidence>
<evidence type="ECO:0000256" key="11">
    <source>
        <dbReference type="SAM" id="SignalP"/>
    </source>
</evidence>
<keyword evidence="5" id="KW-0812">Transmembrane</keyword>
<dbReference type="PANTHER" id="PTHR34501:SF9">
    <property type="entry name" value="MAJOR OUTER MEMBRANE PROTEIN P.IA"/>
    <property type="match status" value="1"/>
</dbReference>
<evidence type="ECO:0000256" key="8">
    <source>
        <dbReference type="ARBA" id="ARBA00023114"/>
    </source>
</evidence>
<evidence type="ECO:0000313" key="14">
    <source>
        <dbReference type="Proteomes" id="UP000216020"/>
    </source>
</evidence>
<evidence type="ECO:0000256" key="6">
    <source>
        <dbReference type="ARBA" id="ARBA00022729"/>
    </source>
</evidence>
<accession>A0A261S7X6</accession>
<evidence type="ECO:0000256" key="9">
    <source>
        <dbReference type="ARBA" id="ARBA00023136"/>
    </source>
</evidence>
<dbReference type="InterPro" id="IPR023614">
    <property type="entry name" value="Porin_dom_sf"/>
</dbReference>
<evidence type="ECO:0000256" key="2">
    <source>
        <dbReference type="ARBA" id="ARBA00011233"/>
    </source>
</evidence>
<dbReference type="AlphaFoldDB" id="A0A261S7X6"/>
<keyword evidence="14" id="KW-1185">Reference proteome</keyword>
<evidence type="ECO:0000256" key="7">
    <source>
        <dbReference type="ARBA" id="ARBA00023065"/>
    </source>
</evidence>
<dbReference type="PRINTS" id="PR00184">
    <property type="entry name" value="NEISSPPORIN"/>
</dbReference>
<dbReference type="Proteomes" id="UP000216020">
    <property type="component" value="Unassembled WGS sequence"/>
</dbReference>
<dbReference type="CDD" id="cd00342">
    <property type="entry name" value="gram_neg_porins"/>
    <property type="match status" value="1"/>
</dbReference>
<protein>
    <submittedName>
        <fullName evidence="13">Porin</fullName>
    </submittedName>
</protein>
<sequence>MKKTLLALSLSAAFAGAAHAETAVTLYGVVDIGVGYERIRGEGFHASRVGEVHGVESGSRVGLRGVEDLGDGWSVVFKVENGFAPTDGQRQQGSRLFGRQSTLGLNSETWGRFEFGRQVNMASELFALVDPFYTSYNAANLGTTLGAANTMRLDNLAMYHSPVMGGFQFGVGYSFNADDTLDDGSGKFSTPDNNRAVTAGLSYTNGPLFLAASYDRLKGSAAAPGGQSRATLQEYAIGGTYDFEVVKVAASVGQTLDGWFAGQTLGVMPGGSDRDFGYFKLADGFRATSTMVGLTVPVGSATSVFSSWQRADPNNGKLTGGAKTFNVYAIGALHNLSKRTSVYAYASYGDNYAFHDGVTDTAVVTGIRHQF</sequence>
<dbReference type="InterPro" id="IPR033900">
    <property type="entry name" value="Gram_neg_porin_domain"/>
</dbReference>
<feature type="chain" id="PRO_5012537324" evidence="11">
    <location>
        <begin position="21"/>
        <end position="371"/>
    </location>
</feature>
<reference evidence="14" key="1">
    <citation type="submission" date="2017-05" db="EMBL/GenBank/DDBJ databases">
        <title>Complete and WGS of Bordetella genogroups.</title>
        <authorList>
            <person name="Spilker T."/>
            <person name="Lipuma J."/>
        </authorList>
    </citation>
    <scope>NUCLEOTIDE SEQUENCE [LARGE SCALE GENOMIC DNA]</scope>
    <source>
        <strain evidence="14">AU16122</strain>
    </source>
</reference>
<evidence type="ECO:0000256" key="5">
    <source>
        <dbReference type="ARBA" id="ARBA00022692"/>
    </source>
</evidence>
<keyword evidence="7" id="KW-0406">Ion transport</keyword>
<keyword evidence="3" id="KW-0813">Transport</keyword>
<gene>
    <name evidence="13" type="ORF">CAL29_27960</name>
</gene>
<comment type="subunit">
    <text evidence="2">Homotrimer.</text>
</comment>
<evidence type="ECO:0000313" key="13">
    <source>
        <dbReference type="EMBL" id="OZI32533.1"/>
    </source>
</evidence>
<dbReference type="GO" id="GO:0015288">
    <property type="term" value="F:porin activity"/>
    <property type="evidence" value="ECO:0007669"/>
    <property type="project" value="UniProtKB-KW"/>
</dbReference>
<evidence type="ECO:0000259" key="12">
    <source>
        <dbReference type="Pfam" id="PF13609"/>
    </source>
</evidence>